<evidence type="ECO:0000256" key="1">
    <source>
        <dbReference type="ARBA" id="ARBA00007406"/>
    </source>
</evidence>
<name>A0ABC8KLL1_ERUVS</name>
<keyword evidence="3" id="KW-1133">Transmembrane helix</keyword>
<keyword evidence="2" id="KW-0560">Oxidoreductase</keyword>
<reference evidence="5 6" key="1">
    <citation type="submission" date="2022-03" db="EMBL/GenBank/DDBJ databases">
        <authorList>
            <person name="Macdonald S."/>
            <person name="Ahmed S."/>
            <person name="Newling K."/>
        </authorList>
    </citation>
    <scope>NUCLEOTIDE SEQUENCE [LARGE SCALE GENOMIC DNA]</scope>
</reference>
<gene>
    <name evidence="5" type="ORF">ERUC_LOCUS25459</name>
</gene>
<dbReference type="GO" id="GO:0016491">
    <property type="term" value="F:oxidoreductase activity"/>
    <property type="evidence" value="ECO:0007669"/>
    <property type="project" value="UniProtKB-KW"/>
</dbReference>
<dbReference type="InterPro" id="IPR020831">
    <property type="entry name" value="GlycerAld/Erythrose_P_DH"/>
</dbReference>
<organism evidence="5 6">
    <name type="scientific">Eruca vesicaria subsp. sativa</name>
    <name type="common">Garden rocket</name>
    <name type="synonym">Eruca sativa</name>
    <dbReference type="NCBI Taxonomy" id="29727"/>
    <lineage>
        <taxon>Eukaryota</taxon>
        <taxon>Viridiplantae</taxon>
        <taxon>Streptophyta</taxon>
        <taxon>Embryophyta</taxon>
        <taxon>Tracheophyta</taxon>
        <taxon>Spermatophyta</taxon>
        <taxon>Magnoliopsida</taxon>
        <taxon>eudicotyledons</taxon>
        <taxon>Gunneridae</taxon>
        <taxon>Pentapetalae</taxon>
        <taxon>rosids</taxon>
        <taxon>malvids</taxon>
        <taxon>Brassicales</taxon>
        <taxon>Brassicaceae</taxon>
        <taxon>Brassiceae</taxon>
        <taxon>Eruca</taxon>
    </lineage>
</organism>
<keyword evidence="3" id="KW-0472">Membrane</keyword>
<dbReference type="AlphaFoldDB" id="A0ABC8KLL1"/>
<dbReference type="PANTHER" id="PTHR43148">
    <property type="entry name" value="GLYCERALDEHYDE-3-PHOSPHATE DEHYDROGENASE 2"/>
    <property type="match status" value="1"/>
</dbReference>
<comment type="similarity">
    <text evidence="1">Belongs to the glyceraldehyde-3-phosphate dehydrogenase family.</text>
</comment>
<feature type="transmembrane region" description="Helical" evidence="3">
    <location>
        <begin position="12"/>
        <end position="31"/>
    </location>
</feature>
<dbReference type="EMBL" id="CAKOAT010270710">
    <property type="protein sequence ID" value="CAH8359703.1"/>
    <property type="molecule type" value="Genomic_DNA"/>
</dbReference>
<dbReference type="InterPro" id="IPR020829">
    <property type="entry name" value="GlycerAld_3-P_DH_cat"/>
</dbReference>
<dbReference type="Gene3D" id="3.30.360.10">
    <property type="entry name" value="Dihydrodipicolinate Reductase, domain 2"/>
    <property type="match status" value="1"/>
</dbReference>
<evidence type="ECO:0000259" key="4">
    <source>
        <dbReference type="Pfam" id="PF02800"/>
    </source>
</evidence>
<dbReference type="Proteomes" id="UP001642260">
    <property type="component" value="Unassembled WGS sequence"/>
</dbReference>
<evidence type="ECO:0000313" key="6">
    <source>
        <dbReference type="Proteomes" id="UP001642260"/>
    </source>
</evidence>
<protein>
    <recommendedName>
        <fullName evidence="4">Glyceraldehyde 3-phosphate dehydrogenase catalytic domain-containing protein</fullName>
    </recommendedName>
</protein>
<proteinExistence type="inferred from homology"/>
<evidence type="ECO:0000256" key="3">
    <source>
        <dbReference type="SAM" id="Phobius"/>
    </source>
</evidence>
<dbReference type="Pfam" id="PF02800">
    <property type="entry name" value="Gp_dh_C"/>
    <property type="match status" value="1"/>
</dbReference>
<keyword evidence="6" id="KW-1185">Reference proteome</keyword>
<feature type="domain" description="Glyceraldehyde 3-phosphate dehydrogenase catalytic" evidence="4">
    <location>
        <begin position="84"/>
        <end position="148"/>
    </location>
</feature>
<evidence type="ECO:0000313" key="5">
    <source>
        <dbReference type="EMBL" id="CAH8359703.1"/>
    </source>
</evidence>
<dbReference type="SUPFAM" id="SSF55347">
    <property type="entry name" value="Glyceraldehyde-3-phosphate dehydrogenase-like, C-terminal domain"/>
    <property type="match status" value="1"/>
</dbReference>
<sequence length="162" mass="18436">MDQERSGKCLDFQQSGLIILCIFLMWSKYWLVFNFSLDRLRIASTCLCLVEIFPHLHEQLKQWFSFSLTSKENSTGSLSVYCVLTPNVTKKIFAEEVNTAFTDSAKKELKGIFEVCDEPPVSVDFRCSDVSSPIDSTLTMVMGDDMVQRVVDLADIVANNWK</sequence>
<comment type="caution">
    <text evidence="5">The sequence shown here is derived from an EMBL/GenBank/DDBJ whole genome shotgun (WGS) entry which is preliminary data.</text>
</comment>
<keyword evidence="3" id="KW-0812">Transmembrane</keyword>
<evidence type="ECO:0000256" key="2">
    <source>
        <dbReference type="ARBA" id="ARBA00023002"/>
    </source>
</evidence>
<accession>A0ABC8KLL1</accession>